<dbReference type="SUPFAM" id="SSF81321">
    <property type="entry name" value="Family A G protein-coupled receptor-like"/>
    <property type="match status" value="1"/>
</dbReference>
<sequence length="238" mass="24712">MLARSDRGRRSTGHGAGHHATADVTAVHAPLAVAALWARHPHTVYTSNSGHGVVVGGVAVVIGNDTAAGPTSPLLQTAAPPTPPLLVGQTNVTGGGGVGVGGGGGVVVVGGGGGAGGGDGPSDGGYWWWALLAVFLVLATAAGNILVCLAITWERRLQNVTNYFLMSLAVTDLMVAVLVMPVGILTLVKVYSLFKVWTSRVDLVEWRFVTVAKIIIVLCKPTTELFWRGLVLICRWDY</sequence>
<evidence type="ECO:0000256" key="8">
    <source>
        <dbReference type="ARBA" id="ARBA00023170"/>
    </source>
</evidence>
<dbReference type="Proteomes" id="UP000478052">
    <property type="component" value="Unassembled WGS sequence"/>
</dbReference>
<evidence type="ECO:0000256" key="11">
    <source>
        <dbReference type="SAM" id="Phobius"/>
    </source>
</evidence>
<evidence type="ECO:0000256" key="3">
    <source>
        <dbReference type="ARBA" id="ARBA00022475"/>
    </source>
</evidence>
<reference evidence="13 14" key="1">
    <citation type="submission" date="2019-08" db="EMBL/GenBank/DDBJ databases">
        <title>Whole genome of Aphis craccivora.</title>
        <authorList>
            <person name="Voronova N.V."/>
            <person name="Shulinski R.S."/>
            <person name="Bandarenka Y.V."/>
            <person name="Zhorov D.G."/>
            <person name="Warner D."/>
        </authorList>
    </citation>
    <scope>NUCLEOTIDE SEQUENCE [LARGE SCALE GENOMIC DNA]</scope>
    <source>
        <strain evidence="13">180601</strain>
        <tissue evidence="13">Whole Body</tissue>
    </source>
</reference>
<proteinExistence type="inferred from homology"/>
<dbReference type="GO" id="GO:0007210">
    <property type="term" value="P:serotonin receptor signaling pathway"/>
    <property type="evidence" value="ECO:0007669"/>
    <property type="project" value="TreeGrafter"/>
</dbReference>
<comment type="subcellular location">
    <subcellularLocation>
        <location evidence="1">Cell membrane</location>
        <topology evidence="1">Multi-pass membrane protein</topology>
    </subcellularLocation>
</comment>
<dbReference type="Pfam" id="PF00001">
    <property type="entry name" value="7tm_1"/>
    <property type="match status" value="1"/>
</dbReference>
<keyword evidence="4 11" id="KW-0812">Transmembrane</keyword>
<evidence type="ECO:0000256" key="7">
    <source>
        <dbReference type="ARBA" id="ARBA00023136"/>
    </source>
</evidence>
<evidence type="ECO:0000313" key="13">
    <source>
        <dbReference type="EMBL" id="KAF0768724.1"/>
    </source>
</evidence>
<feature type="domain" description="G-protein coupled receptors family 1 profile" evidence="12">
    <location>
        <begin position="143"/>
        <end position="238"/>
    </location>
</feature>
<evidence type="ECO:0000256" key="2">
    <source>
        <dbReference type="ARBA" id="ARBA00010663"/>
    </source>
</evidence>
<feature type="transmembrane region" description="Helical" evidence="11">
    <location>
        <begin position="126"/>
        <end position="151"/>
    </location>
</feature>
<evidence type="ECO:0000259" key="12">
    <source>
        <dbReference type="PROSITE" id="PS50262"/>
    </source>
</evidence>
<dbReference type="PROSITE" id="PS50262">
    <property type="entry name" value="G_PROTEIN_RECEP_F1_2"/>
    <property type="match status" value="1"/>
</dbReference>
<feature type="transmembrane region" description="Helical" evidence="11">
    <location>
        <begin position="163"/>
        <end position="188"/>
    </location>
</feature>
<keyword evidence="7 11" id="KW-0472">Membrane</keyword>
<gene>
    <name evidence="13" type="ORF">FWK35_00011522</name>
</gene>
<evidence type="ECO:0000256" key="6">
    <source>
        <dbReference type="ARBA" id="ARBA00023040"/>
    </source>
</evidence>
<keyword evidence="6" id="KW-0297">G-protein coupled receptor</keyword>
<keyword evidence="3" id="KW-1003">Cell membrane</keyword>
<keyword evidence="9" id="KW-0807">Transducer</keyword>
<keyword evidence="8 13" id="KW-0675">Receptor</keyword>
<evidence type="ECO:0000256" key="1">
    <source>
        <dbReference type="ARBA" id="ARBA00004651"/>
    </source>
</evidence>
<dbReference type="GO" id="GO:0045202">
    <property type="term" value="C:synapse"/>
    <property type="evidence" value="ECO:0007669"/>
    <property type="project" value="GOC"/>
</dbReference>
<evidence type="ECO:0000313" key="14">
    <source>
        <dbReference type="Proteomes" id="UP000478052"/>
    </source>
</evidence>
<comment type="similarity">
    <text evidence="2">Belongs to the G-protein coupled receptor 1 family.</text>
</comment>
<dbReference type="PANTHER" id="PTHR24247">
    <property type="entry name" value="5-HYDROXYTRYPTAMINE RECEPTOR"/>
    <property type="match status" value="1"/>
</dbReference>
<evidence type="ECO:0000256" key="4">
    <source>
        <dbReference type="ARBA" id="ARBA00022692"/>
    </source>
</evidence>
<dbReference type="GO" id="GO:0005886">
    <property type="term" value="C:plasma membrane"/>
    <property type="evidence" value="ECO:0007669"/>
    <property type="project" value="UniProtKB-SubCell"/>
</dbReference>
<feature type="region of interest" description="Disordered" evidence="10">
    <location>
        <begin position="1"/>
        <end position="22"/>
    </location>
</feature>
<organism evidence="13 14">
    <name type="scientific">Aphis craccivora</name>
    <name type="common">Cowpea aphid</name>
    <dbReference type="NCBI Taxonomy" id="307492"/>
    <lineage>
        <taxon>Eukaryota</taxon>
        <taxon>Metazoa</taxon>
        <taxon>Ecdysozoa</taxon>
        <taxon>Arthropoda</taxon>
        <taxon>Hexapoda</taxon>
        <taxon>Insecta</taxon>
        <taxon>Pterygota</taxon>
        <taxon>Neoptera</taxon>
        <taxon>Paraneoptera</taxon>
        <taxon>Hemiptera</taxon>
        <taxon>Sternorrhyncha</taxon>
        <taxon>Aphidomorpha</taxon>
        <taxon>Aphidoidea</taxon>
        <taxon>Aphididae</taxon>
        <taxon>Aphidini</taxon>
        <taxon>Aphis</taxon>
        <taxon>Aphis</taxon>
    </lineage>
</organism>
<dbReference type="InterPro" id="IPR017452">
    <property type="entry name" value="GPCR_Rhodpsn_7TM"/>
</dbReference>
<evidence type="ECO:0000256" key="10">
    <source>
        <dbReference type="SAM" id="MobiDB-lite"/>
    </source>
</evidence>
<evidence type="ECO:0000256" key="9">
    <source>
        <dbReference type="ARBA" id="ARBA00023224"/>
    </source>
</evidence>
<evidence type="ECO:0000256" key="5">
    <source>
        <dbReference type="ARBA" id="ARBA00022989"/>
    </source>
</evidence>
<dbReference type="EMBL" id="VUJU01000715">
    <property type="protein sequence ID" value="KAF0768724.1"/>
    <property type="molecule type" value="Genomic_DNA"/>
</dbReference>
<keyword evidence="5 11" id="KW-1133">Transmembrane helix</keyword>
<dbReference type="GO" id="GO:0007268">
    <property type="term" value="P:chemical synaptic transmission"/>
    <property type="evidence" value="ECO:0007669"/>
    <property type="project" value="TreeGrafter"/>
</dbReference>
<dbReference type="PANTHER" id="PTHR24247:SF222">
    <property type="entry name" value="5-HYDROXYTRYPTAMINE (SEROTONIN) RECEPTOR 2B, ISOFORM E"/>
    <property type="match status" value="1"/>
</dbReference>
<name>A0A6G0ZDE1_APHCR</name>
<dbReference type="GO" id="GO:0030425">
    <property type="term" value="C:dendrite"/>
    <property type="evidence" value="ECO:0007669"/>
    <property type="project" value="TreeGrafter"/>
</dbReference>
<dbReference type="GO" id="GO:0030594">
    <property type="term" value="F:neurotransmitter receptor activity"/>
    <property type="evidence" value="ECO:0007669"/>
    <property type="project" value="TreeGrafter"/>
</dbReference>
<dbReference type="OrthoDB" id="10034726at2759"/>
<dbReference type="AlphaFoldDB" id="A0A6G0ZDE1"/>
<keyword evidence="14" id="KW-1185">Reference proteome</keyword>
<dbReference type="InterPro" id="IPR000276">
    <property type="entry name" value="GPCR_Rhodpsn"/>
</dbReference>
<dbReference type="GO" id="GO:0007187">
    <property type="term" value="P:G protein-coupled receptor signaling pathway, coupled to cyclic nucleotide second messenger"/>
    <property type="evidence" value="ECO:0007669"/>
    <property type="project" value="TreeGrafter"/>
</dbReference>
<protein>
    <submittedName>
        <fullName evidence="13">5-hydroxytryptamine receptor 2B-like</fullName>
    </submittedName>
</protein>
<dbReference type="Gene3D" id="1.20.1070.10">
    <property type="entry name" value="Rhodopsin 7-helix transmembrane proteins"/>
    <property type="match status" value="1"/>
</dbReference>
<dbReference type="PRINTS" id="PR00237">
    <property type="entry name" value="GPCRRHODOPSN"/>
</dbReference>
<comment type="caution">
    <text evidence="13">The sequence shown here is derived from an EMBL/GenBank/DDBJ whole genome shotgun (WGS) entry which is preliminary data.</text>
</comment>
<dbReference type="GO" id="GO:0004993">
    <property type="term" value="F:G protein-coupled serotonin receptor activity"/>
    <property type="evidence" value="ECO:0007669"/>
    <property type="project" value="TreeGrafter"/>
</dbReference>
<accession>A0A6G0ZDE1</accession>